<sequence length="163" mass="18961">MNAIARRASNFLRRLPSQGVSLVSQGEHQIQQWRGIRVKVRNGNLEQALRYMQFNMQSSGMERLIKSRQTHHLKNSEKRILARKRLEHRIRSQGISRKLQIILCNKVRQVIKKSMIIGLSVAHTRSKQGIHTRNHLHSVHWQMCARCGALPGPVREALKYLYS</sequence>
<evidence type="ECO:0000313" key="4">
    <source>
        <dbReference type="EMBL" id="CAK7332517.1"/>
    </source>
</evidence>
<organism evidence="4 5">
    <name type="scientific">Dovyalis caffra</name>
    <dbReference type="NCBI Taxonomy" id="77055"/>
    <lineage>
        <taxon>Eukaryota</taxon>
        <taxon>Viridiplantae</taxon>
        <taxon>Streptophyta</taxon>
        <taxon>Embryophyta</taxon>
        <taxon>Tracheophyta</taxon>
        <taxon>Spermatophyta</taxon>
        <taxon>Magnoliopsida</taxon>
        <taxon>eudicotyledons</taxon>
        <taxon>Gunneridae</taxon>
        <taxon>Pentapetalae</taxon>
        <taxon>rosids</taxon>
        <taxon>fabids</taxon>
        <taxon>Malpighiales</taxon>
        <taxon>Salicaceae</taxon>
        <taxon>Flacourtieae</taxon>
        <taxon>Dovyalis</taxon>
    </lineage>
</organism>
<dbReference type="Pfam" id="PF01165">
    <property type="entry name" value="Ribosomal_S21"/>
    <property type="match status" value="1"/>
</dbReference>
<comment type="similarity">
    <text evidence="1">Belongs to the bacterial ribosomal protein bS21 family.</text>
</comment>
<evidence type="ECO:0000256" key="3">
    <source>
        <dbReference type="ARBA" id="ARBA00023274"/>
    </source>
</evidence>
<keyword evidence="3" id="KW-0687">Ribonucleoprotein</keyword>
<proteinExistence type="inferred from homology"/>
<dbReference type="Proteomes" id="UP001314170">
    <property type="component" value="Unassembled WGS sequence"/>
</dbReference>
<evidence type="ECO:0000256" key="2">
    <source>
        <dbReference type="ARBA" id="ARBA00022980"/>
    </source>
</evidence>
<dbReference type="PANTHER" id="PTHR37228:SF1">
    <property type="entry name" value="RIBOSOMAL PROTEIN S21 FAMILY PROTEIN"/>
    <property type="match status" value="1"/>
</dbReference>
<dbReference type="AlphaFoldDB" id="A0AAV1RDH0"/>
<reference evidence="4 5" key="1">
    <citation type="submission" date="2024-01" db="EMBL/GenBank/DDBJ databases">
        <authorList>
            <person name="Waweru B."/>
        </authorList>
    </citation>
    <scope>NUCLEOTIDE SEQUENCE [LARGE SCALE GENOMIC DNA]</scope>
</reference>
<dbReference type="GO" id="GO:1990904">
    <property type="term" value="C:ribonucleoprotein complex"/>
    <property type="evidence" value="ECO:0007669"/>
    <property type="project" value="UniProtKB-KW"/>
</dbReference>
<accession>A0AAV1RDH0</accession>
<keyword evidence="2" id="KW-0689">Ribosomal protein</keyword>
<protein>
    <recommendedName>
        <fullName evidence="6">Ribosomal protein S21</fullName>
    </recommendedName>
</protein>
<gene>
    <name evidence="4" type="ORF">DCAF_LOCUS9019</name>
</gene>
<dbReference type="EMBL" id="CAWUPB010000913">
    <property type="protein sequence ID" value="CAK7332517.1"/>
    <property type="molecule type" value="Genomic_DNA"/>
</dbReference>
<evidence type="ECO:0000313" key="5">
    <source>
        <dbReference type="Proteomes" id="UP001314170"/>
    </source>
</evidence>
<dbReference type="GO" id="GO:0006412">
    <property type="term" value="P:translation"/>
    <property type="evidence" value="ECO:0007669"/>
    <property type="project" value="InterPro"/>
</dbReference>
<dbReference type="PANTHER" id="PTHR37228">
    <property type="entry name" value="RIBOSOMAL PROTEIN S21 FAMILY PROTEIN"/>
    <property type="match status" value="1"/>
</dbReference>
<keyword evidence="5" id="KW-1185">Reference proteome</keyword>
<evidence type="ECO:0008006" key="6">
    <source>
        <dbReference type="Google" id="ProtNLM"/>
    </source>
</evidence>
<dbReference type="GO" id="GO:0005840">
    <property type="term" value="C:ribosome"/>
    <property type="evidence" value="ECO:0007669"/>
    <property type="project" value="UniProtKB-KW"/>
</dbReference>
<dbReference type="InterPro" id="IPR001911">
    <property type="entry name" value="Ribosomal_bS21"/>
</dbReference>
<name>A0AAV1RDH0_9ROSI</name>
<dbReference type="GO" id="GO:0003735">
    <property type="term" value="F:structural constituent of ribosome"/>
    <property type="evidence" value="ECO:0007669"/>
    <property type="project" value="InterPro"/>
</dbReference>
<evidence type="ECO:0000256" key="1">
    <source>
        <dbReference type="ARBA" id="ARBA00006640"/>
    </source>
</evidence>
<comment type="caution">
    <text evidence="4">The sequence shown here is derived from an EMBL/GenBank/DDBJ whole genome shotgun (WGS) entry which is preliminary data.</text>
</comment>